<dbReference type="Proteomes" id="UP001642464">
    <property type="component" value="Unassembled WGS sequence"/>
</dbReference>
<accession>A0ABP0H9F2</accession>
<keyword evidence="1" id="KW-0472">Membrane</keyword>
<organism evidence="2 3">
    <name type="scientific">Durusdinium trenchii</name>
    <dbReference type="NCBI Taxonomy" id="1381693"/>
    <lineage>
        <taxon>Eukaryota</taxon>
        <taxon>Sar</taxon>
        <taxon>Alveolata</taxon>
        <taxon>Dinophyceae</taxon>
        <taxon>Suessiales</taxon>
        <taxon>Symbiodiniaceae</taxon>
        <taxon>Durusdinium</taxon>
    </lineage>
</organism>
<proteinExistence type="predicted"/>
<sequence length="377" mass="43213">MASLDYQQLAMSQQVNCCFWRPEEKEEEVPEVDNKVSVDLPADVYGLAISVATSDLPHLIHGGRATFHVLRLIFGLGCLALNLWLQFMIVNKVTEFIVTRSVHKTQENYIEYHRQVFDSKGNFLHDVWLDWDGPKAELCSMALSKISFTSTIIFLWTIRMLSEVTTCLQLTLDIFKVPLHPGHQSHGLESHDSEPMLKRHTVLNFNYDRNEVESLDVVHIEMPARICLALCVTLPKLAIGVILLWGGCRWFAATESWEDLILNALALEFVISIDELILDAFAPLRMKQTIEKTKLIHVFEDGKPKKTEARIVSTIIWKLSLLILCMVWAYVYLAYLQQVIPNFPHDINKPCSRWLEEQSTPMCEAFSNSEVCFPYGE</sequence>
<dbReference type="EMBL" id="CAXAMM010000281">
    <property type="protein sequence ID" value="CAK8986817.1"/>
    <property type="molecule type" value="Genomic_DNA"/>
</dbReference>
<feature type="transmembrane region" description="Helical" evidence="1">
    <location>
        <begin position="226"/>
        <end position="245"/>
    </location>
</feature>
<gene>
    <name evidence="2" type="ORF">SCF082_LOCUS710</name>
</gene>
<evidence type="ECO:0000313" key="3">
    <source>
        <dbReference type="Proteomes" id="UP001642464"/>
    </source>
</evidence>
<name>A0ABP0H9F2_9DINO</name>
<reference evidence="2 3" key="1">
    <citation type="submission" date="2024-02" db="EMBL/GenBank/DDBJ databases">
        <authorList>
            <person name="Chen Y."/>
            <person name="Shah S."/>
            <person name="Dougan E. K."/>
            <person name="Thang M."/>
            <person name="Chan C."/>
        </authorList>
    </citation>
    <scope>NUCLEOTIDE SEQUENCE [LARGE SCALE GENOMIC DNA]</scope>
</reference>
<feature type="transmembrane region" description="Helical" evidence="1">
    <location>
        <begin position="260"/>
        <end position="282"/>
    </location>
</feature>
<keyword evidence="1" id="KW-0812">Transmembrane</keyword>
<keyword evidence="3" id="KW-1185">Reference proteome</keyword>
<protein>
    <submittedName>
        <fullName evidence="2">Uncharacterized protein</fullName>
    </submittedName>
</protein>
<comment type="caution">
    <text evidence="2">The sequence shown here is derived from an EMBL/GenBank/DDBJ whole genome shotgun (WGS) entry which is preliminary data.</text>
</comment>
<feature type="transmembrane region" description="Helical" evidence="1">
    <location>
        <begin position="65"/>
        <end position="85"/>
    </location>
</feature>
<evidence type="ECO:0000313" key="2">
    <source>
        <dbReference type="EMBL" id="CAK8986817.1"/>
    </source>
</evidence>
<evidence type="ECO:0000256" key="1">
    <source>
        <dbReference type="SAM" id="Phobius"/>
    </source>
</evidence>
<feature type="transmembrane region" description="Helical" evidence="1">
    <location>
        <begin position="315"/>
        <end position="335"/>
    </location>
</feature>
<keyword evidence="1" id="KW-1133">Transmembrane helix</keyword>